<keyword evidence="1" id="KW-1015">Disulfide bond</keyword>
<dbReference type="AlphaFoldDB" id="A0AAN7VQ67"/>
<name>A0AAN7VQ67_9COLE</name>
<evidence type="ECO:0000259" key="3">
    <source>
        <dbReference type="PROSITE" id="PS51162"/>
    </source>
</evidence>
<gene>
    <name evidence="4" type="ORF">RI129_003330</name>
</gene>
<evidence type="ECO:0000313" key="5">
    <source>
        <dbReference type="Proteomes" id="UP001329430"/>
    </source>
</evidence>
<reference evidence="4 5" key="1">
    <citation type="journal article" date="2024" name="Insects">
        <title>An Improved Chromosome-Level Genome Assembly of the Firefly Pyrocoelia pectoralis.</title>
        <authorList>
            <person name="Fu X."/>
            <person name="Meyer-Rochow V.B."/>
            <person name="Ballantyne L."/>
            <person name="Zhu X."/>
        </authorList>
    </citation>
    <scope>NUCLEOTIDE SEQUENCE [LARGE SCALE GENOMIC DNA]</scope>
    <source>
        <strain evidence="4">XCY_ONT2</strain>
    </source>
</reference>
<comment type="caution">
    <text evidence="2">Lacks conserved residue(s) required for the propagation of feature annotation.</text>
</comment>
<dbReference type="InterPro" id="IPR036857">
    <property type="entry name" value="Thyroglobulin_1_sf"/>
</dbReference>
<dbReference type="Gene3D" id="4.10.800.10">
    <property type="entry name" value="Thyroglobulin type-1"/>
    <property type="match status" value="1"/>
</dbReference>
<dbReference type="SUPFAM" id="SSF57610">
    <property type="entry name" value="Thyroglobulin type-1 domain"/>
    <property type="match status" value="1"/>
</dbReference>
<sequence length="121" mass="13753">MGEFVCTTQDQLRFLLQGYSINLDIFCSKYCSDTLGNQLENFAAIKTNTMSLNMNCNCARVRSMLLDGEKPECCINGNYKQVQRRRGLCRCVDSNGVQIEKEVDCTHVNQLSCFNMTCHSE</sequence>
<evidence type="ECO:0000313" key="4">
    <source>
        <dbReference type="EMBL" id="KAK5648438.1"/>
    </source>
</evidence>
<proteinExistence type="predicted"/>
<feature type="domain" description="Thyroglobulin type-1" evidence="3">
    <location>
        <begin position="55"/>
        <end position="113"/>
    </location>
</feature>
<organism evidence="4 5">
    <name type="scientific">Pyrocoelia pectoralis</name>
    <dbReference type="NCBI Taxonomy" id="417401"/>
    <lineage>
        <taxon>Eukaryota</taxon>
        <taxon>Metazoa</taxon>
        <taxon>Ecdysozoa</taxon>
        <taxon>Arthropoda</taxon>
        <taxon>Hexapoda</taxon>
        <taxon>Insecta</taxon>
        <taxon>Pterygota</taxon>
        <taxon>Neoptera</taxon>
        <taxon>Endopterygota</taxon>
        <taxon>Coleoptera</taxon>
        <taxon>Polyphaga</taxon>
        <taxon>Elateriformia</taxon>
        <taxon>Elateroidea</taxon>
        <taxon>Lampyridae</taxon>
        <taxon>Lampyrinae</taxon>
        <taxon>Pyrocoelia</taxon>
    </lineage>
</organism>
<dbReference type="PROSITE" id="PS51162">
    <property type="entry name" value="THYROGLOBULIN_1_2"/>
    <property type="match status" value="1"/>
</dbReference>
<dbReference type="Proteomes" id="UP001329430">
    <property type="component" value="Chromosome 2"/>
</dbReference>
<evidence type="ECO:0000256" key="1">
    <source>
        <dbReference type="ARBA" id="ARBA00023157"/>
    </source>
</evidence>
<accession>A0AAN7VQ67</accession>
<protein>
    <recommendedName>
        <fullName evidence="3">Thyroglobulin type-1 domain-containing protein</fullName>
    </recommendedName>
</protein>
<dbReference type="Pfam" id="PF00086">
    <property type="entry name" value="Thyroglobulin_1"/>
    <property type="match status" value="1"/>
</dbReference>
<comment type="caution">
    <text evidence="4">The sequence shown here is derived from an EMBL/GenBank/DDBJ whole genome shotgun (WGS) entry which is preliminary data.</text>
</comment>
<dbReference type="InterPro" id="IPR000716">
    <property type="entry name" value="Thyroglobulin_1"/>
</dbReference>
<evidence type="ECO:0000256" key="2">
    <source>
        <dbReference type="PROSITE-ProRule" id="PRU00500"/>
    </source>
</evidence>
<keyword evidence="5" id="KW-1185">Reference proteome</keyword>
<dbReference type="EMBL" id="JAVRBK010000002">
    <property type="protein sequence ID" value="KAK5648438.1"/>
    <property type="molecule type" value="Genomic_DNA"/>
</dbReference>